<dbReference type="GO" id="GO:0008097">
    <property type="term" value="F:5S rRNA binding"/>
    <property type="evidence" value="ECO:0007669"/>
    <property type="project" value="InterPro"/>
</dbReference>
<evidence type="ECO:0000256" key="5">
    <source>
        <dbReference type="HAMAP-Rule" id="MF_01334"/>
    </source>
</evidence>
<evidence type="ECO:0000256" key="4">
    <source>
        <dbReference type="ARBA" id="ARBA00023274"/>
    </source>
</evidence>
<evidence type="ECO:0000256" key="1">
    <source>
        <dbReference type="ARBA" id="ARBA00022730"/>
    </source>
</evidence>
<dbReference type="InterPro" id="IPR011035">
    <property type="entry name" value="Ribosomal_bL25/Gln-tRNA_synth"/>
</dbReference>
<protein>
    <recommendedName>
        <fullName evidence="5">Large ribosomal subunit protein bL25</fullName>
    </recommendedName>
    <alternativeName>
        <fullName evidence="5">General stress protein CTC</fullName>
    </alternativeName>
</protein>
<dbReference type="AlphaFoldDB" id="A0A2S7T1U5"/>
<dbReference type="PANTHER" id="PTHR33284:SF1">
    <property type="entry name" value="RIBOSOMAL PROTEIN L25_GLN-TRNA SYNTHETASE, ANTI-CODON-BINDING DOMAIN-CONTAINING PROTEIN"/>
    <property type="match status" value="1"/>
</dbReference>
<dbReference type="HAMAP" id="MF_01334">
    <property type="entry name" value="Ribosomal_bL25_CTC"/>
    <property type="match status" value="1"/>
</dbReference>
<dbReference type="GO" id="GO:0022625">
    <property type="term" value="C:cytosolic large ribosomal subunit"/>
    <property type="evidence" value="ECO:0007669"/>
    <property type="project" value="TreeGrafter"/>
</dbReference>
<sequence length="199" mass="22235">MKSVKIEGTLRSELGKKATRQIRSEEKVPGVIYGGKETIHFSAPVMAFRTLVYTPEFQIAEISIEGKTYRTIVKDIQFDVVTDALNHMDFLELVEGQKVIATLPIKYVGQPQGVKDGGRLEMKLKSLNIRTYPKYLKEAIEVNIENLQLHGNVRVEEVKEEHMEILNSPRIPMASVVTTRALRQAETDAAAAAAKGAKK</sequence>
<gene>
    <name evidence="5" type="primary">rplY</name>
    <name evidence="5" type="synonym">ctc</name>
    <name evidence="8" type="ORF">CJD36_004690</name>
</gene>
<dbReference type="Gene3D" id="2.40.240.10">
    <property type="entry name" value="Ribosomal Protein L25, Chain P"/>
    <property type="match status" value="1"/>
</dbReference>
<dbReference type="InterPro" id="IPR020930">
    <property type="entry name" value="Ribosomal_uL5_bac-type"/>
</dbReference>
<evidence type="ECO:0000313" key="9">
    <source>
        <dbReference type="Proteomes" id="UP000239872"/>
    </source>
</evidence>
<dbReference type="InterPro" id="IPR029751">
    <property type="entry name" value="Ribosomal_L25_dom"/>
</dbReference>
<evidence type="ECO:0000256" key="2">
    <source>
        <dbReference type="ARBA" id="ARBA00022884"/>
    </source>
</evidence>
<reference evidence="8 9" key="1">
    <citation type="submission" date="2018-01" db="EMBL/GenBank/DDBJ databases">
        <title>A novel member of the phylum Bacteroidetes isolated from glacier ice.</title>
        <authorList>
            <person name="Liu Q."/>
            <person name="Xin Y.-H."/>
        </authorList>
    </citation>
    <scope>NUCLEOTIDE SEQUENCE [LARGE SCALE GENOMIC DNA]</scope>
    <source>
        <strain evidence="8 9">RB1R16</strain>
    </source>
</reference>
<comment type="similarity">
    <text evidence="5">Belongs to the bacterial ribosomal protein bL25 family. CTC subfamily.</text>
</comment>
<evidence type="ECO:0000259" key="6">
    <source>
        <dbReference type="Pfam" id="PF01386"/>
    </source>
</evidence>
<proteinExistence type="inferred from homology"/>
<dbReference type="EMBL" id="PPSL01000001">
    <property type="protein sequence ID" value="PQJ13180.1"/>
    <property type="molecule type" value="Genomic_DNA"/>
</dbReference>
<keyword evidence="9" id="KW-1185">Reference proteome</keyword>
<keyword evidence="3 5" id="KW-0689">Ribosomal protein</keyword>
<feature type="domain" description="Large ribosomal subunit protein bL25 L25" evidence="6">
    <location>
        <begin position="6"/>
        <end position="90"/>
    </location>
</feature>
<comment type="function">
    <text evidence="5">This is one of the proteins that binds to the 5S RNA in the ribosome where it forms part of the central protuberance.</text>
</comment>
<dbReference type="InterPro" id="IPR037121">
    <property type="entry name" value="Ribosomal_bL25_C"/>
</dbReference>
<keyword evidence="1 5" id="KW-0699">rRNA-binding</keyword>
<evidence type="ECO:0000313" key="8">
    <source>
        <dbReference type="EMBL" id="PQJ13180.1"/>
    </source>
</evidence>
<dbReference type="Pfam" id="PF01386">
    <property type="entry name" value="Ribosomal_L25p"/>
    <property type="match status" value="1"/>
</dbReference>
<accession>A0A2S7T1U5</accession>
<dbReference type="Proteomes" id="UP000239872">
    <property type="component" value="Unassembled WGS sequence"/>
</dbReference>
<dbReference type="InterPro" id="IPR020056">
    <property type="entry name" value="Rbsml_bL25/Gln-tRNA_synth_N"/>
</dbReference>
<dbReference type="GO" id="GO:0003735">
    <property type="term" value="F:structural constituent of ribosome"/>
    <property type="evidence" value="ECO:0007669"/>
    <property type="project" value="InterPro"/>
</dbReference>
<dbReference type="NCBIfam" id="TIGR00731">
    <property type="entry name" value="bL25_bact_ctc"/>
    <property type="match status" value="1"/>
</dbReference>
<keyword evidence="2 5" id="KW-0694">RNA-binding</keyword>
<dbReference type="OrthoDB" id="9786489at2"/>
<feature type="domain" description="Large ribosomal subunit protein bL25 beta" evidence="7">
    <location>
        <begin position="99"/>
        <end position="179"/>
    </location>
</feature>
<dbReference type="CDD" id="cd00495">
    <property type="entry name" value="Ribosomal_L25_TL5_CTC"/>
    <property type="match status" value="1"/>
</dbReference>
<dbReference type="InterPro" id="IPR001021">
    <property type="entry name" value="Ribosomal_bL25_long"/>
</dbReference>
<dbReference type="Pfam" id="PF14693">
    <property type="entry name" value="Ribosomal_TL5_C"/>
    <property type="match status" value="1"/>
</dbReference>
<dbReference type="InterPro" id="IPR020057">
    <property type="entry name" value="Ribosomal_bL25_b-dom"/>
</dbReference>
<keyword evidence="4 5" id="KW-0687">Ribonucleoprotein</keyword>
<dbReference type="RefSeq" id="WP_105038065.1">
    <property type="nucleotide sequence ID" value="NZ_PPSL01000001.1"/>
</dbReference>
<organism evidence="8 9">
    <name type="scientific">Flavipsychrobacter stenotrophus</name>
    <dbReference type="NCBI Taxonomy" id="2077091"/>
    <lineage>
        <taxon>Bacteria</taxon>
        <taxon>Pseudomonadati</taxon>
        <taxon>Bacteroidota</taxon>
        <taxon>Chitinophagia</taxon>
        <taxon>Chitinophagales</taxon>
        <taxon>Chitinophagaceae</taxon>
        <taxon>Flavipsychrobacter</taxon>
    </lineage>
</organism>
<evidence type="ECO:0000259" key="7">
    <source>
        <dbReference type="Pfam" id="PF14693"/>
    </source>
</evidence>
<dbReference type="GO" id="GO:0006412">
    <property type="term" value="P:translation"/>
    <property type="evidence" value="ECO:0007669"/>
    <property type="project" value="UniProtKB-UniRule"/>
</dbReference>
<comment type="subunit">
    <text evidence="5">Part of the 50S ribosomal subunit; part of the 5S rRNA/L5/L18/L25 subcomplex. Contacts the 5S rRNA. Binds to the 5S rRNA independently of L5 and L18.</text>
</comment>
<evidence type="ECO:0000256" key="3">
    <source>
        <dbReference type="ARBA" id="ARBA00022980"/>
    </source>
</evidence>
<name>A0A2S7T1U5_9BACT</name>
<dbReference type="SUPFAM" id="SSF50715">
    <property type="entry name" value="Ribosomal protein L25-like"/>
    <property type="match status" value="1"/>
</dbReference>
<dbReference type="PANTHER" id="PTHR33284">
    <property type="entry name" value="RIBOSOMAL PROTEIN L25/GLN-TRNA SYNTHETASE, ANTI-CODON-BINDING DOMAIN-CONTAINING PROTEIN"/>
    <property type="match status" value="1"/>
</dbReference>
<comment type="caution">
    <text evidence="8">The sequence shown here is derived from an EMBL/GenBank/DDBJ whole genome shotgun (WGS) entry which is preliminary data.</text>
</comment>
<dbReference type="Gene3D" id="2.170.120.20">
    <property type="entry name" value="Ribosomal protein L25, beta domain"/>
    <property type="match status" value="1"/>
</dbReference>